<reference evidence="12" key="1">
    <citation type="submission" date="2017-02" db="UniProtKB">
        <authorList>
            <consortium name="WormBaseParasite"/>
        </authorList>
    </citation>
    <scope>IDENTIFICATION</scope>
</reference>
<organism evidence="11 12">
    <name type="scientific">Parastrongyloides trichosuri</name>
    <name type="common">Possum-specific nematode worm</name>
    <dbReference type="NCBI Taxonomy" id="131310"/>
    <lineage>
        <taxon>Eukaryota</taxon>
        <taxon>Metazoa</taxon>
        <taxon>Ecdysozoa</taxon>
        <taxon>Nematoda</taxon>
        <taxon>Chromadorea</taxon>
        <taxon>Rhabditida</taxon>
        <taxon>Tylenchina</taxon>
        <taxon>Panagrolaimomorpha</taxon>
        <taxon>Strongyloidoidea</taxon>
        <taxon>Strongyloididae</taxon>
        <taxon>Parastrongyloides</taxon>
    </lineage>
</organism>
<dbReference type="PRINTS" id="PR00385">
    <property type="entry name" value="P450"/>
</dbReference>
<keyword evidence="7 9" id="KW-0503">Monooxygenase</keyword>
<comment type="cofactor">
    <cofactor evidence="1 8">
        <name>heme</name>
        <dbReference type="ChEBI" id="CHEBI:30413"/>
    </cofactor>
</comment>
<evidence type="ECO:0000313" key="11">
    <source>
        <dbReference type="Proteomes" id="UP000038045"/>
    </source>
</evidence>
<dbReference type="InterPro" id="IPR001128">
    <property type="entry name" value="Cyt_P450"/>
</dbReference>
<dbReference type="STRING" id="131310.A0A0N4Z6Q8"/>
<evidence type="ECO:0000256" key="4">
    <source>
        <dbReference type="ARBA" id="ARBA00022723"/>
    </source>
</evidence>
<dbReference type="PROSITE" id="PS00086">
    <property type="entry name" value="CYTOCHROME_P450"/>
    <property type="match status" value="1"/>
</dbReference>
<feature type="transmembrane region" description="Helical" evidence="10">
    <location>
        <begin position="6"/>
        <end position="22"/>
    </location>
</feature>
<evidence type="ECO:0000313" key="12">
    <source>
        <dbReference type="WBParaSite" id="PTRK_0000286300.1"/>
    </source>
</evidence>
<evidence type="ECO:0000256" key="3">
    <source>
        <dbReference type="ARBA" id="ARBA00022617"/>
    </source>
</evidence>
<comment type="similarity">
    <text evidence="2 9">Belongs to the cytochrome P450 family.</text>
</comment>
<name>A0A0N4Z6Q8_PARTI</name>
<proteinExistence type="inferred from homology"/>
<keyword evidence="5 9" id="KW-0560">Oxidoreductase</keyword>
<evidence type="ECO:0000256" key="10">
    <source>
        <dbReference type="SAM" id="Phobius"/>
    </source>
</evidence>
<dbReference type="FunFam" id="1.10.630.10:FF:000182">
    <property type="entry name" value="Cytochrome P450 3A4"/>
    <property type="match status" value="1"/>
</dbReference>
<dbReference type="GO" id="GO:0016705">
    <property type="term" value="F:oxidoreductase activity, acting on paired donors, with incorporation or reduction of molecular oxygen"/>
    <property type="evidence" value="ECO:0007669"/>
    <property type="project" value="InterPro"/>
</dbReference>
<dbReference type="InterPro" id="IPR002401">
    <property type="entry name" value="Cyt_P450_E_grp-I"/>
</dbReference>
<keyword evidence="3 8" id="KW-0349">Heme</keyword>
<dbReference type="GO" id="GO:0005506">
    <property type="term" value="F:iron ion binding"/>
    <property type="evidence" value="ECO:0007669"/>
    <property type="project" value="InterPro"/>
</dbReference>
<keyword evidence="10" id="KW-0812">Transmembrane</keyword>
<protein>
    <submittedName>
        <fullName evidence="12">Cytochrome P450 4c3</fullName>
    </submittedName>
</protein>
<dbReference type="SUPFAM" id="SSF48264">
    <property type="entry name" value="Cytochrome P450"/>
    <property type="match status" value="1"/>
</dbReference>
<evidence type="ECO:0000256" key="7">
    <source>
        <dbReference type="ARBA" id="ARBA00023033"/>
    </source>
</evidence>
<dbReference type="InterPro" id="IPR017972">
    <property type="entry name" value="Cyt_P450_CS"/>
</dbReference>
<dbReference type="AlphaFoldDB" id="A0A0N4Z6Q8"/>
<dbReference type="PANTHER" id="PTHR24291:SF194">
    <property type="entry name" value="CYTOCHROME P450 FAMILY"/>
    <property type="match status" value="1"/>
</dbReference>
<dbReference type="Gene3D" id="1.10.630.10">
    <property type="entry name" value="Cytochrome P450"/>
    <property type="match status" value="1"/>
</dbReference>
<keyword evidence="6 8" id="KW-0408">Iron</keyword>
<evidence type="ECO:0000256" key="8">
    <source>
        <dbReference type="PIRSR" id="PIRSR602401-1"/>
    </source>
</evidence>
<dbReference type="WBParaSite" id="PTRK_0000286300.1">
    <property type="protein sequence ID" value="PTRK_0000286300.1"/>
    <property type="gene ID" value="PTRK_0000286300"/>
</dbReference>
<dbReference type="PANTHER" id="PTHR24291">
    <property type="entry name" value="CYTOCHROME P450 FAMILY 4"/>
    <property type="match status" value="1"/>
</dbReference>
<keyword evidence="10" id="KW-1133">Transmembrane helix</keyword>
<evidence type="ECO:0000256" key="5">
    <source>
        <dbReference type="ARBA" id="ARBA00023002"/>
    </source>
</evidence>
<dbReference type="GO" id="GO:0004497">
    <property type="term" value="F:monooxygenase activity"/>
    <property type="evidence" value="ECO:0007669"/>
    <property type="project" value="UniProtKB-KW"/>
</dbReference>
<dbReference type="GO" id="GO:0020037">
    <property type="term" value="F:heme binding"/>
    <property type="evidence" value="ECO:0007669"/>
    <property type="project" value="InterPro"/>
</dbReference>
<dbReference type="InterPro" id="IPR050196">
    <property type="entry name" value="Cytochrome_P450_Monoox"/>
</dbReference>
<accession>A0A0N4Z6Q8</accession>
<keyword evidence="10" id="KW-0472">Membrane</keyword>
<dbReference type="Pfam" id="PF00067">
    <property type="entry name" value="p450"/>
    <property type="match status" value="1"/>
</dbReference>
<dbReference type="Proteomes" id="UP000038045">
    <property type="component" value="Unplaced"/>
</dbReference>
<feature type="binding site" description="axial binding residue" evidence="8">
    <location>
        <position position="441"/>
    </location>
    <ligand>
        <name>heme</name>
        <dbReference type="ChEBI" id="CHEBI:30413"/>
    </ligand>
    <ligandPart>
        <name>Fe</name>
        <dbReference type="ChEBI" id="CHEBI:18248"/>
    </ligandPart>
</feature>
<evidence type="ECO:0000256" key="2">
    <source>
        <dbReference type="ARBA" id="ARBA00010617"/>
    </source>
</evidence>
<sequence>MNPLIILFAIFLLSIVSFIYHLKYRKKFKGLPSPRSYPILGHATIVRPDEVGRLDQIMGMGYLYCDYPRMVVLWLGPVPVVMIYSAEIIESIFTGGKHLQKGKLYDLLEPWLGLALLTSPPSKWKPRRKLLTPTFHYDILKQFVYVFNFQAEILVNNLKKLSNEKKDDCIVNIGHYITLCALDIICETSMGQSVNAQHCSNSEYVKAVHEINDIIQKRQLNPLMWNNILFKLFGDGIAHDKDIKILHDFRSNVIKNRREQIKLEGGLNVNQKCNFLDLLLEMETNGDLSLKDIENEVDTFMFEGHDTTATSLTWVLQLLGTHHDVQERIREEIHTVVGYDISEVTYEQLGQLKYTECCIKEALRLFPSVPMFVRRLDHDEVYGEYCIPGGTEIIINSYMTHRDPKYWPEPEKFRPERFMPPESNNRHPYAYIPFSIGNRNCIGQRFALLEEKTVLVYLLSNFKFTSTKRMDQIRCKSELILRPLEPIMLKLECLL</sequence>
<dbReference type="PRINTS" id="PR00463">
    <property type="entry name" value="EP450I"/>
</dbReference>
<evidence type="ECO:0000256" key="6">
    <source>
        <dbReference type="ARBA" id="ARBA00023004"/>
    </source>
</evidence>
<keyword evidence="11" id="KW-1185">Reference proteome</keyword>
<keyword evidence="4 8" id="KW-0479">Metal-binding</keyword>
<dbReference type="InterPro" id="IPR036396">
    <property type="entry name" value="Cyt_P450_sf"/>
</dbReference>
<evidence type="ECO:0000256" key="1">
    <source>
        <dbReference type="ARBA" id="ARBA00001971"/>
    </source>
</evidence>
<evidence type="ECO:0000256" key="9">
    <source>
        <dbReference type="RuleBase" id="RU000461"/>
    </source>
</evidence>